<dbReference type="PIRSF" id="PIRSF004982">
    <property type="entry name" value="SlP"/>
    <property type="match status" value="1"/>
</dbReference>
<accession>A0A1W1UPH9</accession>
<gene>
    <name evidence="2" type="ORF">SAMN05660772_02191</name>
</gene>
<dbReference type="EMBL" id="FWWV01000011">
    <property type="protein sequence ID" value="SMB83002.1"/>
    <property type="molecule type" value="Genomic_DNA"/>
</dbReference>
<evidence type="ECO:0000313" key="2">
    <source>
        <dbReference type="EMBL" id="SMB83002.1"/>
    </source>
</evidence>
<dbReference type="GO" id="GO:0019867">
    <property type="term" value="C:outer membrane"/>
    <property type="evidence" value="ECO:0007669"/>
    <property type="project" value="InterPro"/>
</dbReference>
<name>A0A1W1UPH9_9PAST</name>
<dbReference type="PROSITE" id="PS51257">
    <property type="entry name" value="PROKAR_LIPOPROTEIN"/>
    <property type="match status" value="1"/>
</dbReference>
<dbReference type="STRING" id="1122938.SAMN05660772_02191"/>
<dbReference type="Proteomes" id="UP000192408">
    <property type="component" value="Unassembled WGS sequence"/>
</dbReference>
<protein>
    <submittedName>
        <fullName evidence="2">Outer membrane lipoprotein</fullName>
    </submittedName>
</protein>
<feature type="signal peptide" evidence="1">
    <location>
        <begin position="1"/>
        <end position="21"/>
    </location>
</feature>
<keyword evidence="3" id="KW-1185">Reference proteome</keyword>
<dbReference type="PANTHER" id="PTHR37530">
    <property type="entry name" value="OUTER MEMBRANE PROTEIN SLP"/>
    <property type="match status" value="1"/>
</dbReference>
<proteinExistence type="predicted"/>
<dbReference type="PANTHER" id="PTHR37530:SF1">
    <property type="entry name" value="OUTER MEMBRANE PROTEIN SLP"/>
    <property type="match status" value="1"/>
</dbReference>
<dbReference type="InterPro" id="IPR004658">
    <property type="entry name" value="OMP_Slp"/>
</dbReference>
<dbReference type="AlphaFoldDB" id="A0A1W1UPH9"/>
<reference evidence="3" key="1">
    <citation type="submission" date="2017-04" db="EMBL/GenBank/DDBJ databases">
        <authorList>
            <person name="Varghese N."/>
            <person name="Submissions S."/>
        </authorList>
    </citation>
    <scope>NUCLEOTIDE SEQUENCE [LARGE SCALE GENOMIC DNA]</scope>
    <source>
        <strain evidence="3">DSM 23072</strain>
    </source>
</reference>
<dbReference type="NCBIfam" id="TIGR00752">
    <property type="entry name" value="slp"/>
    <property type="match status" value="1"/>
</dbReference>
<dbReference type="Pfam" id="PF03843">
    <property type="entry name" value="Slp"/>
    <property type="match status" value="1"/>
</dbReference>
<keyword evidence="2" id="KW-0449">Lipoprotein</keyword>
<evidence type="ECO:0000256" key="1">
    <source>
        <dbReference type="SAM" id="SignalP"/>
    </source>
</evidence>
<sequence length="182" mass="20811">MKKFIWIVLVLSAMLSGCQLAPQGLDRGDNALISYSQLATADFDCQCQQVRLGGKVIKAAVLKNNTTEVEILSMTIDRFTAKPVLGSHSDGRFIAILNGFVDPLSLENQYITVKGALSGKRDGKIDQADYIYPLIKADNYRIWQQVVEYYYDEEEWFDYWDSYRYGRSWGGFPMWKPRAALR</sequence>
<dbReference type="RefSeq" id="WP_084256667.1">
    <property type="nucleotide sequence ID" value="NZ_FWWV01000011.1"/>
</dbReference>
<evidence type="ECO:0000313" key="3">
    <source>
        <dbReference type="Proteomes" id="UP000192408"/>
    </source>
</evidence>
<feature type="chain" id="PRO_5012641942" evidence="1">
    <location>
        <begin position="22"/>
        <end position="182"/>
    </location>
</feature>
<organism evidence="2 3">
    <name type="scientific">Pasteurella testudinis DSM 23072</name>
    <dbReference type="NCBI Taxonomy" id="1122938"/>
    <lineage>
        <taxon>Bacteria</taxon>
        <taxon>Pseudomonadati</taxon>
        <taxon>Pseudomonadota</taxon>
        <taxon>Gammaproteobacteria</taxon>
        <taxon>Pasteurellales</taxon>
        <taxon>Pasteurellaceae</taxon>
        <taxon>Pasteurella</taxon>
    </lineage>
</organism>
<keyword evidence="1" id="KW-0732">Signal</keyword>